<dbReference type="InterPro" id="IPR000840">
    <property type="entry name" value="G_retro_matrix"/>
</dbReference>
<dbReference type="SUPFAM" id="SSF47943">
    <property type="entry name" value="Retrovirus capsid protein, N-terminal core domain"/>
    <property type="match status" value="1"/>
</dbReference>
<sequence>MGGSGSKATVLENMIKNFKKGFDGDYGKKMTPGRLRTLCEVEWPSMGVGWPPEGTMDLNLIKAVYAIVTGKPGHPDQFPYIDSWLGIAQDPPKWACFYAHGGEGKILMAQKITEDEKEILQDPEGDELPPPPYWMMVPPATPQVVEPPSRQAPTSTGGAMSPPDSTTPDAAPTFPKLYPPLPVSSALQKSQRKKIPLQMPLREVQQPPMIGEDPFSSTDILNWQKHTPSYSKWLQEMVPEGTANPERWIEQAFPTDRPNWDYNTEEGKIQLERYRTAIIQGLRRGARRPMDMSKPARIVQKGNESPSKFYRRLCEAYRLYTPIDPEATGSQIVINPSFIAQAFPDIKRKLQKTEFYPCLALS</sequence>
<dbReference type="AlphaFoldDB" id="A0A5N3V9Z5"/>
<dbReference type="Pfam" id="PF02093">
    <property type="entry name" value="Gag_p30"/>
    <property type="match status" value="1"/>
</dbReference>
<keyword evidence="9" id="KW-1185">Reference proteome</keyword>
<feature type="region of interest" description="Disordered" evidence="5">
    <location>
        <begin position="144"/>
        <end position="174"/>
    </location>
</feature>
<dbReference type="InterPro" id="IPR003036">
    <property type="entry name" value="Gag_P30"/>
</dbReference>
<dbReference type="InterPro" id="IPR010999">
    <property type="entry name" value="Retrovr_matrix"/>
</dbReference>
<dbReference type="InterPro" id="IPR036946">
    <property type="entry name" value="G_retro_matrix_sf"/>
</dbReference>
<evidence type="ECO:0000259" key="6">
    <source>
        <dbReference type="Pfam" id="PF01140"/>
    </source>
</evidence>
<feature type="domain" description="Core shell protein Gag P30" evidence="7">
    <location>
        <begin position="248"/>
        <end position="355"/>
    </location>
</feature>
<comment type="subcellular location">
    <subcellularLocation>
        <location evidence="1">Host cell membrane</location>
    </subcellularLocation>
</comment>
<evidence type="ECO:0000256" key="5">
    <source>
        <dbReference type="SAM" id="MobiDB-lite"/>
    </source>
</evidence>
<dbReference type="Proteomes" id="UP000326062">
    <property type="component" value="Unassembled WGS sequence"/>
</dbReference>
<feature type="compositionally biased region" description="Low complexity" evidence="5">
    <location>
        <begin position="161"/>
        <end position="173"/>
    </location>
</feature>
<evidence type="ECO:0000256" key="1">
    <source>
        <dbReference type="ARBA" id="ARBA00004165"/>
    </source>
</evidence>
<dbReference type="Pfam" id="PF01140">
    <property type="entry name" value="Gag_MA"/>
    <property type="match status" value="1"/>
</dbReference>
<protein>
    <recommendedName>
        <fullName evidence="10">Core shell protein Gag P30 domain-containing protein</fullName>
    </recommendedName>
</protein>
<reference evidence="8 9" key="1">
    <citation type="submission" date="2019-06" db="EMBL/GenBank/DDBJ databases">
        <title>Discovery of a novel chromosome fission-fusion reversal in muntjac.</title>
        <authorList>
            <person name="Mudd A.B."/>
            <person name="Bredeson J.V."/>
            <person name="Baum R."/>
            <person name="Hockemeyer D."/>
            <person name="Rokhsar D.S."/>
        </authorList>
    </citation>
    <scope>NUCLEOTIDE SEQUENCE [LARGE SCALE GENOMIC DNA]</scope>
    <source>
        <strain evidence="8">UCam_UCB_Mr</strain>
        <tissue evidence="8">Fibroblast cell line</tissue>
    </source>
</reference>
<dbReference type="Gene3D" id="1.10.150.180">
    <property type="entry name" value="Gamma-retroviral matrix domain"/>
    <property type="match status" value="1"/>
</dbReference>
<dbReference type="EMBL" id="VCEB01002086">
    <property type="protein sequence ID" value="KAB0346117.1"/>
    <property type="molecule type" value="Genomic_DNA"/>
</dbReference>
<dbReference type="InterPro" id="IPR008919">
    <property type="entry name" value="Retrov_capsid_N"/>
</dbReference>
<evidence type="ECO:0000256" key="3">
    <source>
        <dbReference type="ARBA" id="ARBA00022870"/>
    </source>
</evidence>
<comment type="caution">
    <text evidence="8">The sequence shown here is derived from an EMBL/GenBank/DDBJ whole genome shotgun (WGS) entry which is preliminary data.</text>
</comment>
<organism evidence="8 9">
    <name type="scientific">Muntiacus reevesi</name>
    <name type="common">Reeves' muntjac</name>
    <name type="synonym">Cervus reevesi</name>
    <dbReference type="NCBI Taxonomy" id="9886"/>
    <lineage>
        <taxon>Eukaryota</taxon>
        <taxon>Metazoa</taxon>
        <taxon>Chordata</taxon>
        <taxon>Craniata</taxon>
        <taxon>Vertebrata</taxon>
        <taxon>Euteleostomi</taxon>
        <taxon>Mammalia</taxon>
        <taxon>Eutheria</taxon>
        <taxon>Laurasiatheria</taxon>
        <taxon>Artiodactyla</taxon>
        <taxon>Ruminantia</taxon>
        <taxon>Pecora</taxon>
        <taxon>Cervidae</taxon>
        <taxon>Muntiacinae</taxon>
        <taxon>Muntiacus</taxon>
    </lineage>
</organism>
<name>A0A5N3V9Z5_MUNRE</name>
<dbReference type="GO" id="GO:0019068">
    <property type="term" value="P:virion assembly"/>
    <property type="evidence" value="ECO:0007669"/>
    <property type="project" value="InterPro"/>
</dbReference>
<keyword evidence="3" id="KW-1043">Host membrane</keyword>
<dbReference type="Gene3D" id="1.10.375.10">
    <property type="entry name" value="Human Immunodeficiency Virus Type 1 Capsid Protein"/>
    <property type="match status" value="1"/>
</dbReference>
<evidence type="ECO:0000313" key="8">
    <source>
        <dbReference type="EMBL" id="KAB0346117.1"/>
    </source>
</evidence>
<evidence type="ECO:0000256" key="4">
    <source>
        <dbReference type="ARBA" id="ARBA00023136"/>
    </source>
</evidence>
<dbReference type="SUPFAM" id="SSF47836">
    <property type="entry name" value="Retroviral matrix proteins"/>
    <property type="match status" value="1"/>
</dbReference>
<dbReference type="InterPro" id="IPR050462">
    <property type="entry name" value="Retroviral_Gag-Pol_poly"/>
</dbReference>
<evidence type="ECO:0000259" key="7">
    <source>
        <dbReference type="Pfam" id="PF02093"/>
    </source>
</evidence>
<feature type="domain" description="Gamma-retroviral matrix protein" evidence="6">
    <location>
        <begin position="34"/>
        <end position="97"/>
    </location>
</feature>
<evidence type="ECO:0008006" key="10">
    <source>
        <dbReference type="Google" id="ProtNLM"/>
    </source>
</evidence>
<evidence type="ECO:0000313" key="9">
    <source>
        <dbReference type="Proteomes" id="UP000326062"/>
    </source>
</evidence>
<keyword evidence="2" id="KW-1032">Host cell membrane</keyword>
<gene>
    <name evidence="8" type="ORF">FD755_024238</name>
</gene>
<proteinExistence type="predicted"/>
<keyword evidence="4" id="KW-0472">Membrane</keyword>
<accession>A0A5N3V9Z5</accession>
<dbReference type="PANTHER" id="PTHR33166">
    <property type="entry name" value="GAG_P30 DOMAIN-CONTAINING PROTEIN"/>
    <property type="match status" value="1"/>
</dbReference>
<evidence type="ECO:0000256" key="2">
    <source>
        <dbReference type="ARBA" id="ARBA00022511"/>
    </source>
</evidence>